<proteinExistence type="predicted"/>
<dbReference type="Proteomes" id="UP000076632">
    <property type="component" value="Unassembled WGS sequence"/>
</dbReference>
<dbReference type="AlphaFoldDB" id="A0A161TCH9"/>
<evidence type="ECO:0000313" key="2">
    <source>
        <dbReference type="EMBL" id="KZF23487.1"/>
    </source>
</evidence>
<dbReference type="InParanoid" id="A0A161TCH9"/>
<dbReference type="GeneID" id="28900130"/>
<keyword evidence="3" id="KW-1185">Reference proteome</keyword>
<evidence type="ECO:0000256" key="1">
    <source>
        <dbReference type="SAM" id="MobiDB-lite"/>
    </source>
</evidence>
<organism evidence="2 3">
    <name type="scientific">Xylona heveae (strain CBS 132557 / TC161)</name>
    <dbReference type="NCBI Taxonomy" id="1328760"/>
    <lineage>
        <taxon>Eukaryota</taxon>
        <taxon>Fungi</taxon>
        <taxon>Dikarya</taxon>
        <taxon>Ascomycota</taxon>
        <taxon>Pezizomycotina</taxon>
        <taxon>Xylonomycetes</taxon>
        <taxon>Xylonales</taxon>
        <taxon>Xylonaceae</taxon>
        <taxon>Xylona</taxon>
    </lineage>
</organism>
<feature type="region of interest" description="Disordered" evidence="1">
    <location>
        <begin position="1"/>
        <end position="21"/>
    </location>
</feature>
<evidence type="ECO:0000313" key="3">
    <source>
        <dbReference type="Proteomes" id="UP000076632"/>
    </source>
</evidence>
<name>A0A161TCH9_XYLHT</name>
<gene>
    <name evidence="2" type="ORF">L228DRAFT_267487</name>
</gene>
<accession>A0A161TCH9</accession>
<protein>
    <submittedName>
        <fullName evidence="2">Uncharacterized protein</fullName>
    </submittedName>
</protein>
<dbReference type="EMBL" id="KV407457">
    <property type="protein sequence ID" value="KZF23487.1"/>
    <property type="molecule type" value="Genomic_DNA"/>
</dbReference>
<reference evidence="2 3" key="1">
    <citation type="journal article" date="2016" name="Fungal Biol.">
        <title>The genome of Xylona heveae provides a window into fungal endophytism.</title>
        <authorList>
            <person name="Gazis R."/>
            <person name="Kuo A."/>
            <person name="Riley R."/>
            <person name="LaButti K."/>
            <person name="Lipzen A."/>
            <person name="Lin J."/>
            <person name="Amirebrahimi M."/>
            <person name="Hesse C.N."/>
            <person name="Spatafora J.W."/>
            <person name="Henrissat B."/>
            <person name="Hainaut M."/>
            <person name="Grigoriev I.V."/>
            <person name="Hibbett D.S."/>
        </authorList>
    </citation>
    <scope>NUCLEOTIDE SEQUENCE [LARGE SCALE GENOMIC DNA]</scope>
    <source>
        <strain evidence="2 3">TC161</strain>
    </source>
</reference>
<sequence>MDMTPTSPAAPAAPSTAGPDGTSALSAATMVMVIPPSYHHRHVTVVGRPDALISYLPGSNGLVLDIANAELNRYVPRPGHRELLARLGPVVRLVPL</sequence>
<dbReference type="RefSeq" id="XP_018189042.1">
    <property type="nucleotide sequence ID" value="XM_018334993.1"/>
</dbReference>